<feature type="compositionally biased region" description="Gly residues" evidence="1">
    <location>
        <begin position="174"/>
        <end position="183"/>
    </location>
</feature>
<feature type="transmembrane region" description="Helical" evidence="2">
    <location>
        <begin position="135"/>
        <end position="157"/>
    </location>
</feature>
<evidence type="ECO:0000313" key="4">
    <source>
        <dbReference type="Proteomes" id="UP001319861"/>
    </source>
</evidence>
<feature type="transmembrane region" description="Helical" evidence="2">
    <location>
        <begin position="71"/>
        <end position="90"/>
    </location>
</feature>
<gene>
    <name evidence="3" type="ORF">SCMU_35940</name>
</gene>
<feature type="transmembrane region" description="Helical" evidence="2">
    <location>
        <begin position="111"/>
        <end position="129"/>
    </location>
</feature>
<proteinExistence type="predicted"/>
<evidence type="ECO:0000256" key="1">
    <source>
        <dbReference type="SAM" id="MobiDB-lite"/>
    </source>
</evidence>
<feature type="transmembrane region" description="Helical" evidence="2">
    <location>
        <begin position="40"/>
        <end position="65"/>
    </location>
</feature>
<keyword evidence="2" id="KW-0812">Transmembrane</keyword>
<dbReference type="EMBL" id="AP024525">
    <property type="protein sequence ID" value="BCT77752.1"/>
    <property type="molecule type" value="Genomic_DNA"/>
</dbReference>
<keyword evidence="4" id="KW-1185">Reference proteome</keyword>
<keyword evidence="2" id="KW-1133">Transmembrane helix</keyword>
<organism evidence="3 4">
    <name type="scientific">Sinomonas cyclohexanicum</name>
    <name type="common">Corynebacterium cyclohexanicum</name>
    <dbReference type="NCBI Taxonomy" id="322009"/>
    <lineage>
        <taxon>Bacteria</taxon>
        <taxon>Bacillati</taxon>
        <taxon>Actinomycetota</taxon>
        <taxon>Actinomycetes</taxon>
        <taxon>Micrococcales</taxon>
        <taxon>Micrococcaceae</taxon>
        <taxon>Sinomonas</taxon>
    </lineage>
</organism>
<keyword evidence="2" id="KW-0472">Membrane</keyword>
<reference evidence="3 4" key="1">
    <citation type="journal article" date="2021" name="J. Biosci. Bioeng.">
        <title>Identification and characterization of a chc gene cluster responsible for the aromatization pathway of cyclohexanecarboxylate degradation in Sinomonas cyclohexanicum ATCC 51369.</title>
        <authorList>
            <person name="Yamamoto T."/>
            <person name="Hasegawa Y."/>
            <person name="Lau P.C.K."/>
            <person name="Iwaki H."/>
        </authorList>
    </citation>
    <scope>NUCLEOTIDE SEQUENCE [LARGE SCALE GENOMIC DNA]</scope>
    <source>
        <strain evidence="3 4">ATCC 51369</strain>
    </source>
</reference>
<feature type="region of interest" description="Disordered" evidence="1">
    <location>
        <begin position="168"/>
        <end position="198"/>
    </location>
</feature>
<name>A0ABN6FLN2_SINCY</name>
<protein>
    <submittedName>
        <fullName evidence="3">Uncharacterized protein</fullName>
    </submittedName>
</protein>
<evidence type="ECO:0000313" key="3">
    <source>
        <dbReference type="EMBL" id="BCT77752.1"/>
    </source>
</evidence>
<evidence type="ECO:0000256" key="2">
    <source>
        <dbReference type="SAM" id="Phobius"/>
    </source>
</evidence>
<dbReference type="RefSeq" id="WP_229230427.1">
    <property type="nucleotide sequence ID" value="NZ_AP024525.1"/>
</dbReference>
<dbReference type="Proteomes" id="UP001319861">
    <property type="component" value="Chromosome"/>
</dbReference>
<accession>A0ABN6FLN2</accession>
<sequence>MPELRILGVDIDRTFGGRHGHFLVDRHELEHPKTQRAFKWVYWIFLAETVVGAAAVVIAVVLQIRGVEVGFAVWFRGIVVLLMTLTLFFFAWRAKKGYYWGYQRLRLFSQIFPVVTLVVATIPGLYPYWMVVEQIVFAVLMIGVADVLTNDHMRVAFMSPKRRAEMRDELNRQAGGGPAGGPGRASSGIWDASQQNPS</sequence>